<protein>
    <submittedName>
        <fullName evidence="8">Glycosyltransferase family 4 protein</fullName>
    </submittedName>
</protein>
<keyword evidence="3" id="KW-0808">Transferase</keyword>
<comment type="subcellular location">
    <subcellularLocation>
        <location evidence="1">Cell membrane</location>
        <topology evidence="1">Multi-pass membrane protein</topology>
    </subcellularLocation>
</comment>
<keyword evidence="6 7" id="KW-0472">Membrane</keyword>
<evidence type="ECO:0000256" key="2">
    <source>
        <dbReference type="ARBA" id="ARBA00022475"/>
    </source>
</evidence>
<dbReference type="CDD" id="cd06854">
    <property type="entry name" value="GT_WbpL_WbcO_like"/>
    <property type="match status" value="1"/>
</dbReference>
<keyword evidence="4 7" id="KW-0812">Transmembrane</keyword>
<feature type="transmembrane region" description="Helical" evidence="7">
    <location>
        <begin position="139"/>
        <end position="158"/>
    </location>
</feature>
<name>A0ABY4BQS7_9FLAO</name>
<feature type="transmembrane region" description="Helical" evidence="7">
    <location>
        <begin position="114"/>
        <end position="132"/>
    </location>
</feature>
<feature type="transmembrane region" description="Helical" evidence="7">
    <location>
        <begin position="262"/>
        <end position="281"/>
    </location>
</feature>
<dbReference type="PANTHER" id="PTHR22926">
    <property type="entry name" value="PHOSPHO-N-ACETYLMURAMOYL-PENTAPEPTIDE-TRANSFERASE"/>
    <property type="match status" value="1"/>
</dbReference>
<feature type="transmembrane region" description="Helical" evidence="7">
    <location>
        <begin position="187"/>
        <end position="207"/>
    </location>
</feature>
<keyword evidence="5 7" id="KW-1133">Transmembrane helix</keyword>
<evidence type="ECO:0000256" key="5">
    <source>
        <dbReference type="ARBA" id="ARBA00022989"/>
    </source>
</evidence>
<evidence type="ECO:0000256" key="4">
    <source>
        <dbReference type="ARBA" id="ARBA00022692"/>
    </source>
</evidence>
<dbReference type="Proteomes" id="UP000831460">
    <property type="component" value="Chromosome"/>
</dbReference>
<feature type="transmembrane region" description="Helical" evidence="7">
    <location>
        <begin position="164"/>
        <end position="180"/>
    </location>
</feature>
<dbReference type="EMBL" id="CP094532">
    <property type="protein sequence ID" value="UOE41558.1"/>
    <property type="molecule type" value="Genomic_DNA"/>
</dbReference>
<evidence type="ECO:0000256" key="1">
    <source>
        <dbReference type="ARBA" id="ARBA00004651"/>
    </source>
</evidence>
<evidence type="ECO:0000256" key="3">
    <source>
        <dbReference type="ARBA" id="ARBA00022679"/>
    </source>
</evidence>
<evidence type="ECO:0000313" key="8">
    <source>
        <dbReference type="EMBL" id="UOE41558.1"/>
    </source>
</evidence>
<feature type="transmembrane region" description="Helical" evidence="7">
    <location>
        <begin position="6"/>
        <end position="27"/>
    </location>
</feature>
<keyword evidence="9" id="KW-1185">Reference proteome</keyword>
<gene>
    <name evidence="8" type="ORF">MTP09_02645</name>
</gene>
<evidence type="ECO:0000313" key="9">
    <source>
        <dbReference type="Proteomes" id="UP000831460"/>
    </source>
</evidence>
<dbReference type="PANTHER" id="PTHR22926:SF3">
    <property type="entry name" value="UNDECAPRENYL-PHOSPHATE ALPHA-N-ACETYLGLUCOSAMINYL 1-PHOSPHATE TRANSFERASE"/>
    <property type="match status" value="1"/>
</dbReference>
<reference evidence="8 9" key="1">
    <citation type="submission" date="2022-03" db="EMBL/GenBank/DDBJ databases">
        <title>Chryseobacterium sp. isolated from particulate matters in swine house.</title>
        <authorList>
            <person name="Won M."/>
            <person name="Kim S.-J."/>
            <person name="Kwon S.-W."/>
        </authorList>
    </citation>
    <scope>NUCLEOTIDE SEQUENCE [LARGE SCALE GENOMIC DNA]</scope>
    <source>
        <strain evidence="8 9">SC2-2</strain>
    </source>
</reference>
<evidence type="ECO:0000256" key="7">
    <source>
        <dbReference type="SAM" id="Phobius"/>
    </source>
</evidence>
<dbReference type="Pfam" id="PF00953">
    <property type="entry name" value="Glycos_transf_4"/>
    <property type="match status" value="1"/>
</dbReference>
<feature type="transmembrane region" description="Helical" evidence="7">
    <location>
        <begin position="39"/>
        <end position="57"/>
    </location>
</feature>
<feature type="transmembrane region" description="Helical" evidence="7">
    <location>
        <begin position="287"/>
        <end position="307"/>
    </location>
</feature>
<evidence type="ECO:0000256" key="6">
    <source>
        <dbReference type="ARBA" id="ARBA00023136"/>
    </source>
</evidence>
<keyword evidence="2" id="KW-1003">Cell membrane</keyword>
<proteinExistence type="predicted"/>
<dbReference type="RefSeq" id="WP_243550368.1">
    <property type="nucleotide sequence ID" value="NZ_CP094532.1"/>
</dbReference>
<feature type="transmembrane region" description="Helical" evidence="7">
    <location>
        <begin position="213"/>
        <end position="232"/>
    </location>
</feature>
<dbReference type="InterPro" id="IPR000715">
    <property type="entry name" value="Glycosyl_transferase_4"/>
</dbReference>
<accession>A0ABY4BQS7</accession>
<organism evidence="8 9">
    <name type="scientific">Chryseobacterium suipulveris</name>
    <dbReference type="NCBI Taxonomy" id="2929800"/>
    <lineage>
        <taxon>Bacteria</taxon>
        <taxon>Pseudomonadati</taxon>
        <taxon>Bacteroidota</taxon>
        <taxon>Flavobacteriia</taxon>
        <taxon>Flavobacteriales</taxon>
        <taxon>Weeksellaceae</taxon>
        <taxon>Chryseobacterium group</taxon>
        <taxon>Chryseobacterium</taxon>
    </lineage>
</organism>
<sequence length="319" mass="36557">MLYLIVFIGLFLLELLYFKIADKYNIIDKPNERSSHTKITLRGGGIIFYFGVLAFFITAGFQYPWFFLGLTLITVISFLDDIYSLSNKIRIAVQLTSMLLMFYEVHLFGFPMWVALVALIFCGGITNAYNFMDGINGITVANSVAILILLGIANNSIGFVNQDIIYFSIIACLVFGFFNFRRKAKTFAGDVGAVAIAFIILFLLLLLMIKTENLIYCLFLFVYGIDSVMTIIHRIRKKENIFEAHRSHLYQYLANEAKVNPLLVSGIYAFIQVLVGLLVMYMSNFDWRIQLVFFVMMLLLGILVYILTKNTLKKKYNFQ</sequence>